<reference evidence="1 2" key="1">
    <citation type="submission" date="2021-06" db="EMBL/GenBank/DDBJ databases">
        <title>Caerostris extrusa draft genome.</title>
        <authorList>
            <person name="Kono N."/>
            <person name="Arakawa K."/>
        </authorList>
    </citation>
    <scope>NUCLEOTIDE SEQUENCE [LARGE SCALE GENOMIC DNA]</scope>
</reference>
<evidence type="ECO:0000313" key="2">
    <source>
        <dbReference type="Proteomes" id="UP001054945"/>
    </source>
</evidence>
<protein>
    <submittedName>
        <fullName evidence="1">Uncharacterized protein</fullName>
    </submittedName>
</protein>
<dbReference type="EMBL" id="BPLR01001146">
    <property type="protein sequence ID" value="GIZ00342.1"/>
    <property type="molecule type" value="Genomic_DNA"/>
</dbReference>
<evidence type="ECO:0000313" key="1">
    <source>
        <dbReference type="EMBL" id="GIZ00342.1"/>
    </source>
</evidence>
<comment type="caution">
    <text evidence="1">The sequence shown here is derived from an EMBL/GenBank/DDBJ whole genome shotgun (WGS) entry which is preliminary data.</text>
</comment>
<gene>
    <name evidence="1" type="ORF">CEXT_595731</name>
</gene>
<proteinExistence type="predicted"/>
<sequence>MSIRYQSSIVGQTLSKDERVHEEGSDESLPEKASKFVLSGMVRSYFSISSLFQVFMLSPLCVREVRFSHICLFQSHLILIPHPFLLYPRIDSCPSQLMDEPLFQNFAPVRIPFPVGGISLVYTAGHPFLNTKGWDKKGNSPPCRLS</sequence>
<dbReference type="Proteomes" id="UP001054945">
    <property type="component" value="Unassembled WGS sequence"/>
</dbReference>
<dbReference type="AlphaFoldDB" id="A0AAV4XYZ8"/>
<name>A0AAV4XYZ8_CAEEX</name>
<organism evidence="1 2">
    <name type="scientific">Caerostris extrusa</name>
    <name type="common">Bark spider</name>
    <name type="synonym">Caerostris bankana</name>
    <dbReference type="NCBI Taxonomy" id="172846"/>
    <lineage>
        <taxon>Eukaryota</taxon>
        <taxon>Metazoa</taxon>
        <taxon>Ecdysozoa</taxon>
        <taxon>Arthropoda</taxon>
        <taxon>Chelicerata</taxon>
        <taxon>Arachnida</taxon>
        <taxon>Araneae</taxon>
        <taxon>Araneomorphae</taxon>
        <taxon>Entelegynae</taxon>
        <taxon>Araneoidea</taxon>
        <taxon>Araneidae</taxon>
        <taxon>Caerostris</taxon>
    </lineage>
</organism>
<keyword evidence="2" id="KW-1185">Reference proteome</keyword>
<accession>A0AAV4XYZ8</accession>